<comment type="subcellular location">
    <subcellularLocation>
        <location evidence="1">Membrane</location>
        <topology evidence="1">Peripheral membrane protein</topology>
    </subcellularLocation>
</comment>
<dbReference type="InterPro" id="IPR010527">
    <property type="entry name" value="PSII_PsbU"/>
</dbReference>
<name>A0A5J4YLQ6_PORPP</name>
<gene>
    <name evidence="6" type="ORF">FVE85_8322</name>
</gene>
<keyword evidence="8 9" id="KW-0002">3D-structure</keyword>
<dbReference type="PDB" id="7Y7A">
    <property type="method" value="EM"/>
    <property type="resolution" value="4.30 A"/>
    <property type="chains" value="U9/UE/UO/UZ/Um/u9/uE/uO/uZ/um=1-150"/>
</dbReference>
<dbReference type="NCBIfam" id="NF002708">
    <property type="entry name" value="PRK02515.1"/>
    <property type="match status" value="1"/>
</dbReference>
<dbReference type="Proteomes" id="UP000324585">
    <property type="component" value="Unassembled WGS sequence"/>
</dbReference>
<dbReference type="PDB" id="7Y5E">
    <property type="method" value="EM"/>
    <property type="resolution" value="3.30 A"/>
    <property type="chains" value="U6/UL/u6/uL=1-150"/>
</dbReference>
<evidence type="ECO:0000256" key="1">
    <source>
        <dbReference type="ARBA" id="ARBA00004170"/>
    </source>
</evidence>
<dbReference type="EMDB" id="EMD-33618"/>
<dbReference type="GO" id="GO:0042549">
    <property type="term" value="P:photosystem II stabilization"/>
    <property type="evidence" value="ECO:0007669"/>
    <property type="project" value="InterPro"/>
</dbReference>
<evidence type="ECO:0007829" key="9">
    <source>
        <dbReference type="PDB" id="7Y7A"/>
    </source>
</evidence>
<dbReference type="EMDB" id="EMD-33658"/>
<evidence type="ECO:0000313" key="6">
    <source>
        <dbReference type="EMBL" id="KAA8491840.1"/>
    </source>
</evidence>
<accession>A0A5J4YLQ6</accession>
<evidence type="ECO:0000313" key="7">
    <source>
        <dbReference type="Proteomes" id="UP000324585"/>
    </source>
</evidence>
<comment type="similarity">
    <text evidence="2">Belongs to the PsbU family.</text>
</comment>
<evidence type="ECO:0000256" key="4">
    <source>
        <dbReference type="ARBA" id="ARBA00023136"/>
    </source>
</evidence>
<keyword evidence="3" id="KW-0793">Thylakoid</keyword>
<reference evidence="8 9" key="2">
    <citation type="journal article" date="2023" name="Nature">
        <title>In situ structure of the red algal phycobilisome-PSII-PSI-LHC megacomplex.</title>
        <authorList>
            <person name="You X."/>
            <person name="Zhang X."/>
            <person name="Cheng J."/>
            <person name="Xiao Y."/>
            <person name="Ma J."/>
            <person name="Sun S."/>
            <person name="Zhang X."/>
            <person name="Wang H.W."/>
            <person name="Sui S.F."/>
        </authorList>
    </citation>
    <scope>STRUCTURE BY ELECTRON MICROSCOPY (3.30 ANGSTROMS)</scope>
</reference>
<dbReference type="OMA" id="ANIRVYA"/>
<evidence type="ECO:0000256" key="5">
    <source>
        <dbReference type="ARBA" id="ARBA00043089"/>
    </source>
</evidence>
<dbReference type="Pfam" id="PF06514">
    <property type="entry name" value="PsbU"/>
    <property type="match status" value="1"/>
</dbReference>
<sequence>MAFVGASVMGAQTRRSQSTCGVRMSMNADDAQVSRRQMLSVAAAAVAAFGVARGANAEMEYEGVMYLGGSDKIDVNNANIRAYTKYPGMYPNIAREIVKNGPFESVDDVLKIETLTATQKSVVEKYKNNLIALPSRPEYVIDKLNNGLYR</sequence>
<dbReference type="GO" id="GO:0009523">
    <property type="term" value="C:photosystem II"/>
    <property type="evidence" value="ECO:0007669"/>
    <property type="project" value="InterPro"/>
</dbReference>
<dbReference type="OrthoDB" id="203347at2759"/>
<dbReference type="EMBL" id="VRMN01000011">
    <property type="protein sequence ID" value="KAA8491840.1"/>
    <property type="molecule type" value="Genomic_DNA"/>
</dbReference>
<reference evidence="7" key="1">
    <citation type="journal article" date="2019" name="Nat. Commun.">
        <title>Expansion of phycobilisome linker gene families in mesophilic red algae.</title>
        <authorList>
            <person name="Lee J."/>
            <person name="Kim D."/>
            <person name="Bhattacharya D."/>
            <person name="Yoon H.S."/>
        </authorList>
    </citation>
    <scope>NUCLEOTIDE SEQUENCE [LARGE SCALE GENOMIC DNA]</scope>
    <source>
        <strain evidence="7">CCMP 1328</strain>
    </source>
</reference>
<keyword evidence="7" id="KW-1185">Reference proteome</keyword>
<dbReference type="SUPFAM" id="SSF81585">
    <property type="entry name" value="PsbU/PolX domain-like"/>
    <property type="match status" value="1"/>
</dbReference>
<comment type="caution">
    <text evidence="6">The sequence shown here is derived from an EMBL/GenBank/DDBJ whole genome shotgun (WGS) entry which is preliminary data.</text>
</comment>
<protein>
    <recommendedName>
        <fullName evidence="5">Photosystem II 12 kDa extrinsic protein</fullName>
    </recommendedName>
</protein>
<proteinExistence type="evidence at protein level"/>
<dbReference type="AlphaFoldDB" id="A0A5J4YLQ6"/>
<evidence type="ECO:0000256" key="3">
    <source>
        <dbReference type="ARBA" id="ARBA00023078"/>
    </source>
</evidence>
<dbReference type="GO" id="GO:0019898">
    <property type="term" value="C:extrinsic component of membrane"/>
    <property type="evidence" value="ECO:0007669"/>
    <property type="project" value="InterPro"/>
</dbReference>
<dbReference type="GO" id="GO:0015979">
    <property type="term" value="P:photosynthesis"/>
    <property type="evidence" value="ECO:0007669"/>
    <property type="project" value="InterPro"/>
</dbReference>
<organism evidence="6 7">
    <name type="scientific">Porphyridium purpureum</name>
    <name type="common">Red alga</name>
    <name type="synonym">Porphyridium cruentum</name>
    <dbReference type="NCBI Taxonomy" id="35688"/>
    <lineage>
        <taxon>Eukaryota</taxon>
        <taxon>Rhodophyta</taxon>
        <taxon>Bangiophyceae</taxon>
        <taxon>Porphyridiales</taxon>
        <taxon>Porphyridiaceae</taxon>
        <taxon>Porphyridium</taxon>
    </lineage>
</organism>
<evidence type="ECO:0000256" key="2">
    <source>
        <dbReference type="ARBA" id="ARBA00010827"/>
    </source>
</evidence>
<dbReference type="Gene3D" id="1.10.150.320">
    <property type="entry name" value="Photosystem II 12 kDa extrinsic protein"/>
    <property type="match status" value="1"/>
</dbReference>
<keyword evidence="4" id="KW-0472">Membrane</keyword>
<evidence type="ECO:0007829" key="8">
    <source>
        <dbReference type="PDB" id="7Y5E"/>
    </source>
</evidence>